<dbReference type="Proteomes" id="UP000198723">
    <property type="component" value="Unassembled WGS sequence"/>
</dbReference>
<reference evidence="2 3" key="1">
    <citation type="submission" date="2016-08" db="EMBL/GenBank/DDBJ databases">
        <authorList>
            <person name="Seilhamer J.J."/>
        </authorList>
    </citation>
    <scope>NUCLEOTIDE SEQUENCE [LARGE SCALE GENOMIC DNA]</scope>
    <source>
        <strain evidence="2 3">HBR26</strain>
    </source>
</reference>
<name>A0A1C3Y3C4_9HYPH</name>
<organism evidence="2 3">
    <name type="scientific">Rhizobium aethiopicum</name>
    <dbReference type="NCBI Taxonomy" id="1138170"/>
    <lineage>
        <taxon>Bacteria</taxon>
        <taxon>Pseudomonadati</taxon>
        <taxon>Pseudomonadota</taxon>
        <taxon>Alphaproteobacteria</taxon>
        <taxon>Hyphomicrobiales</taxon>
        <taxon>Rhizobiaceae</taxon>
        <taxon>Rhizobium/Agrobacterium group</taxon>
        <taxon>Rhizobium</taxon>
    </lineage>
</organism>
<dbReference type="Pfam" id="PF08887">
    <property type="entry name" value="GAD-like"/>
    <property type="match status" value="1"/>
</dbReference>
<feature type="domain" description="GAD-related" evidence="1">
    <location>
        <begin position="9"/>
        <end position="74"/>
    </location>
</feature>
<dbReference type="STRING" id="1138170.GA0061105_105411"/>
<accession>A0A1C3Y3C4</accession>
<evidence type="ECO:0000259" key="1">
    <source>
        <dbReference type="Pfam" id="PF08887"/>
    </source>
</evidence>
<dbReference type="RefSeq" id="WP_167358552.1">
    <property type="nucleotide sequence ID" value="NZ_FMAJ01000005.1"/>
</dbReference>
<sequence length="97" mass="10742">MNNYQARLDSIVEDFGAPESGTAAPDVGSYQDKVPEALIDFWQQNGIGTILDGYFQLCDPARYSGILKLVFAGAPHYPSRADACPGLRRIRKDHRVE</sequence>
<dbReference type="InterPro" id="IPR014983">
    <property type="entry name" value="GAD-rel"/>
</dbReference>
<proteinExistence type="predicted"/>
<protein>
    <submittedName>
        <fullName evidence="2">GAD-like domain-containing protein</fullName>
    </submittedName>
</protein>
<dbReference type="EMBL" id="FMAJ01000005">
    <property type="protein sequence ID" value="SCB58939.1"/>
    <property type="molecule type" value="Genomic_DNA"/>
</dbReference>
<evidence type="ECO:0000313" key="3">
    <source>
        <dbReference type="Proteomes" id="UP000198723"/>
    </source>
</evidence>
<dbReference type="AlphaFoldDB" id="A0A1C3Y3C4"/>
<gene>
    <name evidence="2" type="ORF">GA0061105_105411</name>
</gene>
<evidence type="ECO:0000313" key="2">
    <source>
        <dbReference type="EMBL" id="SCB58939.1"/>
    </source>
</evidence>